<evidence type="ECO:0000256" key="1">
    <source>
        <dbReference type="ARBA" id="ARBA00022679"/>
    </source>
</evidence>
<dbReference type="CDD" id="cd00156">
    <property type="entry name" value="REC"/>
    <property type="match status" value="1"/>
</dbReference>
<protein>
    <submittedName>
        <fullName evidence="9">DNA-binding NarL/FixJ family response regulator/tRNA A-37 threonylcarbamoyl transferase component Bud32</fullName>
    </submittedName>
</protein>
<dbReference type="AlphaFoldDB" id="A0AAE3HJT1"/>
<dbReference type="PROSITE" id="PS50110">
    <property type="entry name" value="RESPONSE_REGULATORY"/>
    <property type="match status" value="1"/>
</dbReference>
<dbReference type="InterPro" id="IPR011009">
    <property type="entry name" value="Kinase-like_dom_sf"/>
</dbReference>
<evidence type="ECO:0000259" key="7">
    <source>
        <dbReference type="PROSITE" id="PS50011"/>
    </source>
</evidence>
<dbReference type="GO" id="GO:0016020">
    <property type="term" value="C:membrane"/>
    <property type="evidence" value="ECO:0007669"/>
    <property type="project" value="TreeGrafter"/>
</dbReference>
<comment type="caution">
    <text evidence="9">The sequence shown here is derived from an EMBL/GenBank/DDBJ whole genome shotgun (WGS) entry which is preliminary data.</text>
</comment>
<keyword evidence="10" id="KW-1185">Reference proteome</keyword>
<dbReference type="Gene3D" id="3.40.50.2300">
    <property type="match status" value="1"/>
</dbReference>
<keyword evidence="9" id="KW-0238">DNA-binding</keyword>
<reference evidence="9" key="1">
    <citation type="submission" date="2022-08" db="EMBL/GenBank/DDBJ databases">
        <title>Genomic Encyclopedia of Type Strains, Phase III (KMG-III): the genomes of soil and plant-associated and newly described type strains.</title>
        <authorList>
            <person name="Whitman W."/>
        </authorList>
    </citation>
    <scope>NUCLEOTIDE SEQUENCE</scope>
    <source>
        <strain evidence="9">HMT 1</strain>
    </source>
</reference>
<keyword evidence="3" id="KW-0418">Kinase</keyword>
<dbReference type="InterPro" id="IPR017441">
    <property type="entry name" value="Protein_kinase_ATP_BS"/>
</dbReference>
<feature type="domain" description="Protein kinase" evidence="7">
    <location>
        <begin position="161"/>
        <end position="414"/>
    </location>
</feature>
<evidence type="ECO:0000313" key="9">
    <source>
        <dbReference type="EMBL" id="MCS3902553.1"/>
    </source>
</evidence>
<dbReference type="Gene3D" id="1.10.510.10">
    <property type="entry name" value="Transferase(Phosphotransferase) domain 1"/>
    <property type="match status" value="1"/>
</dbReference>
<dbReference type="Pfam" id="PF00069">
    <property type="entry name" value="Pkinase"/>
    <property type="match status" value="1"/>
</dbReference>
<dbReference type="SUPFAM" id="SSF52172">
    <property type="entry name" value="CheY-like"/>
    <property type="match status" value="1"/>
</dbReference>
<dbReference type="InterPro" id="IPR000719">
    <property type="entry name" value="Prot_kinase_dom"/>
</dbReference>
<dbReference type="GO" id="GO:0005829">
    <property type="term" value="C:cytosol"/>
    <property type="evidence" value="ECO:0007669"/>
    <property type="project" value="TreeGrafter"/>
</dbReference>
<dbReference type="PROSITE" id="PS50011">
    <property type="entry name" value="PROTEIN_KINASE_DOM"/>
    <property type="match status" value="1"/>
</dbReference>
<proteinExistence type="predicted"/>
<dbReference type="InterPro" id="IPR011006">
    <property type="entry name" value="CheY-like_superfamily"/>
</dbReference>
<dbReference type="EMBL" id="JANUCT010000003">
    <property type="protein sequence ID" value="MCS3902553.1"/>
    <property type="molecule type" value="Genomic_DNA"/>
</dbReference>
<dbReference type="InterPro" id="IPR001789">
    <property type="entry name" value="Sig_transdc_resp-reg_receiver"/>
</dbReference>
<dbReference type="Pfam" id="PF00072">
    <property type="entry name" value="Response_reg"/>
    <property type="match status" value="1"/>
</dbReference>
<evidence type="ECO:0000256" key="6">
    <source>
        <dbReference type="PROSITE-ProRule" id="PRU10141"/>
    </source>
</evidence>
<dbReference type="InterPro" id="IPR008271">
    <property type="entry name" value="Ser/Thr_kinase_AS"/>
</dbReference>
<dbReference type="GO" id="GO:0003677">
    <property type="term" value="F:DNA binding"/>
    <property type="evidence" value="ECO:0007669"/>
    <property type="project" value="UniProtKB-KW"/>
</dbReference>
<keyword evidence="1 9" id="KW-0808">Transferase</keyword>
<dbReference type="Proteomes" id="UP001204445">
    <property type="component" value="Unassembled WGS sequence"/>
</dbReference>
<dbReference type="RefSeq" id="WP_259054098.1">
    <property type="nucleotide sequence ID" value="NZ_JANUCT010000003.1"/>
</dbReference>
<feature type="binding site" evidence="6">
    <location>
        <position position="190"/>
    </location>
    <ligand>
        <name>ATP</name>
        <dbReference type="ChEBI" id="CHEBI:30616"/>
    </ligand>
</feature>
<feature type="domain" description="Response regulatory" evidence="8">
    <location>
        <begin position="2"/>
        <end position="121"/>
    </location>
</feature>
<evidence type="ECO:0000256" key="4">
    <source>
        <dbReference type="ARBA" id="ARBA00022840"/>
    </source>
</evidence>
<dbReference type="SMART" id="SM00448">
    <property type="entry name" value="REC"/>
    <property type="match status" value="1"/>
</dbReference>
<dbReference type="SMART" id="SM00220">
    <property type="entry name" value="S_TKc"/>
    <property type="match status" value="1"/>
</dbReference>
<dbReference type="GO" id="GO:0005524">
    <property type="term" value="F:ATP binding"/>
    <property type="evidence" value="ECO:0007669"/>
    <property type="project" value="UniProtKB-UniRule"/>
</dbReference>
<sequence>MNVLIIDDSSDFVSLLRLYLGKADGDYNVIDYDFPRNGRPADDYDWTSYDVVLLDYKLSATEDGLEWLKSFGKRAGFPPTIILTAEGDEYVAARAIKLGAADYINKKDVSPKRLSQLIHDALNVNAERTAEQQAQLAQDERIVDQLRKGDTLTPRKSTSDYKLVRLIGKGAMSHVYLAERASDSLSLVLKVLDIQDIEHHLLRRFIQEAELIANISSPFIVKVHEHGVTQKYGYIAMEFFSRGDLKQRLEHGIHEEVAVSYMTHVAYGLDVIHRAGIIHRDLKPANIMFRGDDSLAIADFGISKRLNSRNELTTIGKVLGTPHYMSPEQGQGYEIDTRSDIYSAGVLFYELLTSRKPFQADSPASLIYQHVHAPIPQLDASLQQYQPILERCLAKKPEDRYQQAGDLIRALEAFDV</sequence>
<dbReference type="SUPFAM" id="SSF56112">
    <property type="entry name" value="Protein kinase-like (PK-like)"/>
    <property type="match status" value="1"/>
</dbReference>
<dbReference type="PROSITE" id="PS00108">
    <property type="entry name" value="PROTEIN_KINASE_ST"/>
    <property type="match status" value="1"/>
</dbReference>
<dbReference type="GO" id="GO:0004674">
    <property type="term" value="F:protein serine/threonine kinase activity"/>
    <property type="evidence" value="ECO:0007669"/>
    <property type="project" value="InterPro"/>
</dbReference>
<dbReference type="InterPro" id="IPR045269">
    <property type="entry name" value="Atg1-like"/>
</dbReference>
<accession>A0AAE3HJT1</accession>
<dbReference type="Gene3D" id="3.30.200.20">
    <property type="entry name" value="Phosphorylase Kinase, domain 1"/>
    <property type="match status" value="1"/>
</dbReference>
<dbReference type="GO" id="GO:0000407">
    <property type="term" value="C:phagophore assembly site"/>
    <property type="evidence" value="ECO:0007669"/>
    <property type="project" value="TreeGrafter"/>
</dbReference>
<gene>
    <name evidence="9" type="ORF">J2T55_000557</name>
</gene>
<evidence type="ECO:0000313" key="10">
    <source>
        <dbReference type="Proteomes" id="UP001204445"/>
    </source>
</evidence>
<dbReference type="PROSITE" id="PS00107">
    <property type="entry name" value="PROTEIN_KINASE_ATP"/>
    <property type="match status" value="1"/>
</dbReference>
<keyword evidence="4 6" id="KW-0067">ATP-binding</keyword>
<evidence type="ECO:0000256" key="2">
    <source>
        <dbReference type="ARBA" id="ARBA00022741"/>
    </source>
</evidence>
<name>A0AAE3HJT1_9GAMM</name>
<organism evidence="9 10">
    <name type="scientific">Methylohalomonas lacus</name>
    <dbReference type="NCBI Taxonomy" id="398773"/>
    <lineage>
        <taxon>Bacteria</taxon>
        <taxon>Pseudomonadati</taxon>
        <taxon>Pseudomonadota</taxon>
        <taxon>Gammaproteobacteria</taxon>
        <taxon>Methylohalomonadales</taxon>
        <taxon>Methylohalomonadaceae</taxon>
        <taxon>Methylohalomonas</taxon>
    </lineage>
</organism>
<evidence type="ECO:0000256" key="5">
    <source>
        <dbReference type="PROSITE-ProRule" id="PRU00169"/>
    </source>
</evidence>
<dbReference type="GO" id="GO:0005776">
    <property type="term" value="C:autophagosome"/>
    <property type="evidence" value="ECO:0007669"/>
    <property type="project" value="TreeGrafter"/>
</dbReference>
<dbReference type="GO" id="GO:0000160">
    <property type="term" value="P:phosphorelay signal transduction system"/>
    <property type="evidence" value="ECO:0007669"/>
    <property type="project" value="InterPro"/>
</dbReference>
<dbReference type="PANTHER" id="PTHR24348:SF22">
    <property type="entry name" value="NON-SPECIFIC SERINE_THREONINE PROTEIN KINASE"/>
    <property type="match status" value="1"/>
</dbReference>
<evidence type="ECO:0000256" key="3">
    <source>
        <dbReference type="ARBA" id="ARBA00022777"/>
    </source>
</evidence>
<dbReference type="PANTHER" id="PTHR24348">
    <property type="entry name" value="SERINE/THREONINE-PROTEIN KINASE UNC-51-RELATED"/>
    <property type="match status" value="1"/>
</dbReference>
<keyword evidence="5" id="KW-0597">Phosphoprotein</keyword>
<keyword evidence="2 6" id="KW-0547">Nucleotide-binding</keyword>
<feature type="modified residue" description="4-aspartylphosphate" evidence="5">
    <location>
        <position position="55"/>
    </location>
</feature>
<evidence type="ECO:0000259" key="8">
    <source>
        <dbReference type="PROSITE" id="PS50110"/>
    </source>
</evidence>
<dbReference type="CDD" id="cd14014">
    <property type="entry name" value="STKc_PknB_like"/>
    <property type="match status" value="1"/>
</dbReference>